<dbReference type="Proteomes" id="UP000828390">
    <property type="component" value="Unassembled WGS sequence"/>
</dbReference>
<evidence type="ECO:0000313" key="1">
    <source>
        <dbReference type="EMBL" id="KAH3814120.1"/>
    </source>
</evidence>
<gene>
    <name evidence="1" type="ORF">DPMN_142609</name>
</gene>
<reference evidence="1" key="1">
    <citation type="journal article" date="2019" name="bioRxiv">
        <title>The Genome of the Zebra Mussel, Dreissena polymorpha: A Resource for Invasive Species Research.</title>
        <authorList>
            <person name="McCartney M.A."/>
            <person name="Auch B."/>
            <person name="Kono T."/>
            <person name="Mallez S."/>
            <person name="Zhang Y."/>
            <person name="Obille A."/>
            <person name="Becker A."/>
            <person name="Abrahante J.E."/>
            <person name="Garbe J."/>
            <person name="Badalamenti J.P."/>
            <person name="Herman A."/>
            <person name="Mangelson H."/>
            <person name="Liachko I."/>
            <person name="Sullivan S."/>
            <person name="Sone E.D."/>
            <person name="Koren S."/>
            <person name="Silverstein K.A.T."/>
            <person name="Beckman K.B."/>
            <person name="Gohl D.M."/>
        </authorList>
    </citation>
    <scope>NUCLEOTIDE SEQUENCE</scope>
    <source>
        <strain evidence="1">Duluth1</strain>
        <tissue evidence="1">Whole animal</tissue>
    </source>
</reference>
<comment type="caution">
    <text evidence="1">The sequence shown here is derived from an EMBL/GenBank/DDBJ whole genome shotgun (WGS) entry which is preliminary data.</text>
</comment>
<protein>
    <submittedName>
        <fullName evidence="1">Uncharacterized protein</fullName>
    </submittedName>
</protein>
<reference evidence="1" key="2">
    <citation type="submission" date="2020-11" db="EMBL/GenBank/DDBJ databases">
        <authorList>
            <person name="McCartney M.A."/>
            <person name="Auch B."/>
            <person name="Kono T."/>
            <person name="Mallez S."/>
            <person name="Becker A."/>
            <person name="Gohl D.M."/>
            <person name="Silverstein K.A.T."/>
            <person name="Koren S."/>
            <person name="Bechman K.B."/>
            <person name="Herman A."/>
            <person name="Abrahante J.E."/>
            <person name="Garbe J."/>
        </authorList>
    </citation>
    <scope>NUCLEOTIDE SEQUENCE</scope>
    <source>
        <strain evidence="1">Duluth1</strain>
        <tissue evidence="1">Whole animal</tissue>
    </source>
</reference>
<organism evidence="1 2">
    <name type="scientific">Dreissena polymorpha</name>
    <name type="common">Zebra mussel</name>
    <name type="synonym">Mytilus polymorpha</name>
    <dbReference type="NCBI Taxonomy" id="45954"/>
    <lineage>
        <taxon>Eukaryota</taxon>
        <taxon>Metazoa</taxon>
        <taxon>Spiralia</taxon>
        <taxon>Lophotrochozoa</taxon>
        <taxon>Mollusca</taxon>
        <taxon>Bivalvia</taxon>
        <taxon>Autobranchia</taxon>
        <taxon>Heteroconchia</taxon>
        <taxon>Euheterodonta</taxon>
        <taxon>Imparidentia</taxon>
        <taxon>Neoheterodontei</taxon>
        <taxon>Myida</taxon>
        <taxon>Dreissenoidea</taxon>
        <taxon>Dreissenidae</taxon>
        <taxon>Dreissena</taxon>
    </lineage>
</organism>
<evidence type="ECO:0000313" key="2">
    <source>
        <dbReference type="Proteomes" id="UP000828390"/>
    </source>
</evidence>
<dbReference type="AlphaFoldDB" id="A0A9D4GBL3"/>
<keyword evidence="2" id="KW-1185">Reference proteome</keyword>
<name>A0A9D4GBL3_DREPO</name>
<accession>A0A9D4GBL3</accession>
<sequence length="108" mass="12348">MMCNDDDYDDATAADNNDDDDLLQIETCSEIIHIHFTTHRQIVEKYYSMKDKTRNKNDEMRRPGTIGGPRVKWLTISESIVLKLFADSAPPSGFQTQMVIGMYVSTKL</sequence>
<proteinExistence type="predicted"/>
<dbReference type="EMBL" id="JAIWYP010000006">
    <property type="protein sequence ID" value="KAH3814120.1"/>
    <property type="molecule type" value="Genomic_DNA"/>
</dbReference>